<gene>
    <name evidence="1" type="ORF">SAMN04489740_3014</name>
</gene>
<evidence type="ECO:0008006" key="3">
    <source>
        <dbReference type="Google" id="ProtNLM"/>
    </source>
</evidence>
<protein>
    <recommendedName>
        <fullName evidence="3">DUF5655 domain-containing protein</fullName>
    </recommendedName>
</protein>
<dbReference type="Proteomes" id="UP000182725">
    <property type="component" value="Unassembled WGS sequence"/>
</dbReference>
<sequence>MPGEPQFKTWQEMLEHNRGLLLRRTGHDVAWWLAEARAQASASEADTRRWLVENGVSGYAQNPIMWELYGYPDFFLKDAVELLDGQYADRPALRPIADAVIALTLAWAEDGTANTQIQLRKTYFSLTTPRRKFAQVTPVSKSAVDIFLRLDDPAAGRLEIVKVRAGDPFQRKVRLREVGDVDASLAEILLRAYAANS</sequence>
<name>A0A1H5MM69_9MICC</name>
<organism evidence="1 2">
    <name type="scientific">Arthrobacter alpinus</name>
    <dbReference type="NCBI Taxonomy" id="656366"/>
    <lineage>
        <taxon>Bacteria</taxon>
        <taxon>Bacillati</taxon>
        <taxon>Actinomycetota</taxon>
        <taxon>Actinomycetes</taxon>
        <taxon>Micrococcales</taxon>
        <taxon>Micrococcaceae</taxon>
        <taxon>Arthrobacter</taxon>
    </lineage>
</organism>
<dbReference type="EMBL" id="FNTV01000001">
    <property type="protein sequence ID" value="SEE90230.1"/>
    <property type="molecule type" value="Genomic_DNA"/>
</dbReference>
<dbReference type="RefSeq" id="WP_074712287.1">
    <property type="nucleotide sequence ID" value="NZ_FNTV01000001.1"/>
</dbReference>
<evidence type="ECO:0000313" key="2">
    <source>
        <dbReference type="Proteomes" id="UP000182725"/>
    </source>
</evidence>
<accession>A0A1H5MM69</accession>
<proteinExistence type="predicted"/>
<evidence type="ECO:0000313" key="1">
    <source>
        <dbReference type="EMBL" id="SEE90230.1"/>
    </source>
</evidence>
<reference evidence="1 2" key="1">
    <citation type="submission" date="2016-10" db="EMBL/GenBank/DDBJ databases">
        <authorList>
            <person name="de Groot N.N."/>
        </authorList>
    </citation>
    <scope>NUCLEOTIDE SEQUENCE [LARGE SCALE GENOMIC DNA]</scope>
    <source>
        <strain evidence="1 2">DSM 22274</strain>
    </source>
</reference>
<dbReference type="AlphaFoldDB" id="A0A1H5MM69"/>